<proteinExistence type="predicted"/>
<name>G8BSS5_TETPH</name>
<feature type="compositionally biased region" description="Basic and acidic residues" evidence="1">
    <location>
        <begin position="131"/>
        <end position="141"/>
    </location>
</feature>
<protein>
    <recommendedName>
        <fullName evidence="2">Extracellular mutant protein 11 C-terminal domain-containing protein</fullName>
    </recommendedName>
</protein>
<feature type="compositionally biased region" description="Basic and acidic residues" evidence="1">
    <location>
        <begin position="20"/>
        <end position="48"/>
    </location>
</feature>
<evidence type="ECO:0000313" key="3">
    <source>
        <dbReference type="EMBL" id="CCE62896.1"/>
    </source>
</evidence>
<dbReference type="AlphaFoldDB" id="G8BSS5"/>
<evidence type="ECO:0000256" key="1">
    <source>
        <dbReference type="SAM" id="MobiDB-lite"/>
    </source>
</evidence>
<gene>
    <name evidence="3" type="primary">TPHA0D02590</name>
    <name evidence="3" type="ordered locus">TPHA_0D02590</name>
</gene>
<dbReference type="GeneID" id="11531098"/>
<dbReference type="EMBL" id="HE612859">
    <property type="protein sequence ID" value="CCE62896.1"/>
    <property type="molecule type" value="Genomic_DNA"/>
</dbReference>
<organism evidence="3 4">
    <name type="scientific">Tetrapisispora phaffii (strain ATCC 24235 / CBS 4417 / NBRC 1672 / NRRL Y-8282 / UCD 70-5)</name>
    <name type="common">Yeast</name>
    <name type="synonym">Fabospora phaffii</name>
    <dbReference type="NCBI Taxonomy" id="1071381"/>
    <lineage>
        <taxon>Eukaryota</taxon>
        <taxon>Fungi</taxon>
        <taxon>Dikarya</taxon>
        <taxon>Ascomycota</taxon>
        <taxon>Saccharomycotina</taxon>
        <taxon>Saccharomycetes</taxon>
        <taxon>Saccharomycetales</taxon>
        <taxon>Saccharomycetaceae</taxon>
        <taxon>Tetrapisispora</taxon>
    </lineage>
</organism>
<dbReference type="OMA" id="TEHTAFQ"/>
<accession>G8BSS5</accession>
<dbReference type="KEGG" id="tpf:TPHA_0D02590"/>
<dbReference type="Proteomes" id="UP000005666">
    <property type="component" value="Chromosome 4"/>
</dbReference>
<reference evidence="3 4" key="1">
    <citation type="journal article" date="2011" name="Proc. Natl. Acad. Sci. U.S.A.">
        <title>Evolutionary erosion of yeast sex chromosomes by mating-type switching accidents.</title>
        <authorList>
            <person name="Gordon J.L."/>
            <person name="Armisen D."/>
            <person name="Proux-Wera E."/>
            <person name="Oheigeartaigh S.S."/>
            <person name="Byrne K.P."/>
            <person name="Wolfe K.H."/>
        </authorList>
    </citation>
    <scope>NUCLEOTIDE SEQUENCE [LARGE SCALE GENOMIC DNA]</scope>
    <source>
        <strain evidence="4">ATCC 24235 / CBS 4417 / NBRC 1672 / NRRL Y-8282 / UCD 70-5</strain>
    </source>
</reference>
<keyword evidence="4" id="KW-1185">Reference proteome</keyword>
<sequence>MALIKRESDTYLNNIVVKQEKSSGNHYNNEEQQKKFDVTSAKESRPALDEVSTNKKSIKARDTNSDQKQKYLNYLLKTDTYTRTPANQKIVSAHPPPSRHQENRSFNEGQNLDTSKEISKNKRCNSMSNDGKTKEDFETISKQRKKNSVNSIKDINDFSSQCLQKEGLYESKNLQDKNDTTQIINKNPKEIKCVSPGPYKPSTSFLYEIANSEQLEYTELKDIFQNINETEDKDYVFDVSNMTLDTWVEEGQKNISEYRELISQLVKKRIEFSIRFQLITDIINQRANALNEKGLLLDDKLKKIKEIGDEILNII</sequence>
<dbReference type="HOGENOM" id="CLU_076692_0_0_1"/>
<evidence type="ECO:0000259" key="2">
    <source>
        <dbReference type="Pfam" id="PF15463"/>
    </source>
</evidence>
<dbReference type="eggNOG" id="ENOG502S4IU">
    <property type="taxonomic scope" value="Eukaryota"/>
</dbReference>
<dbReference type="Pfam" id="PF15463">
    <property type="entry name" value="ECM11"/>
    <property type="match status" value="1"/>
</dbReference>
<evidence type="ECO:0000313" key="4">
    <source>
        <dbReference type="Proteomes" id="UP000005666"/>
    </source>
</evidence>
<dbReference type="InterPro" id="IPR029178">
    <property type="entry name" value="Ecm11_C"/>
</dbReference>
<dbReference type="RefSeq" id="XP_003685330.1">
    <property type="nucleotide sequence ID" value="XM_003685282.1"/>
</dbReference>
<feature type="region of interest" description="Disordered" evidence="1">
    <location>
        <begin position="83"/>
        <end position="146"/>
    </location>
</feature>
<feature type="region of interest" description="Disordered" evidence="1">
    <location>
        <begin position="20"/>
        <end position="65"/>
    </location>
</feature>
<feature type="domain" description="Extracellular mutant protein 11 C-terminal" evidence="2">
    <location>
        <begin position="212"/>
        <end position="312"/>
    </location>
</feature>
<dbReference type="OrthoDB" id="4056678at2759"/>